<feature type="region of interest" description="Disordered" evidence="1">
    <location>
        <begin position="50"/>
        <end position="71"/>
    </location>
</feature>
<reference evidence="2 3" key="1">
    <citation type="journal article" date="2014" name="PLoS Genet.">
        <title>Phylogenetically driven sequencing of extremely halophilic archaea reveals strategies for static and dynamic osmo-response.</title>
        <authorList>
            <person name="Becker E.A."/>
            <person name="Seitzer P.M."/>
            <person name="Tritt A."/>
            <person name="Larsen D."/>
            <person name="Krusor M."/>
            <person name="Yao A.I."/>
            <person name="Wu D."/>
            <person name="Madern D."/>
            <person name="Eisen J.A."/>
            <person name="Darling A.E."/>
            <person name="Facciotti M.T."/>
        </authorList>
    </citation>
    <scope>NUCLEOTIDE SEQUENCE [LARGE SCALE GENOMIC DNA]</scope>
    <source>
        <strain evidence="2 3">DSM 3751</strain>
    </source>
</reference>
<feature type="compositionally biased region" description="Basic and acidic residues" evidence="1">
    <location>
        <begin position="55"/>
        <end position="71"/>
    </location>
</feature>
<comment type="caution">
    <text evidence="2">The sequence shown here is derived from an EMBL/GenBank/DDBJ whole genome shotgun (WGS) entry which is preliminary data.</text>
</comment>
<accession>L9YIL7</accession>
<sequence length="71" mass="8242">MTTTDVRSRRPGRNPAAHRPDRRFVATTHPVKNQWQSTRTTGYRWSNARSWACGRDGDHQPVDRSHSRTRG</sequence>
<gene>
    <name evidence="2" type="ORF">C487_18086</name>
</gene>
<name>L9YIL7_9EURY</name>
<evidence type="ECO:0000313" key="3">
    <source>
        <dbReference type="Proteomes" id="UP000011618"/>
    </source>
</evidence>
<evidence type="ECO:0000256" key="1">
    <source>
        <dbReference type="SAM" id="MobiDB-lite"/>
    </source>
</evidence>
<evidence type="ECO:0000313" key="2">
    <source>
        <dbReference type="EMBL" id="ELY72803.1"/>
    </source>
</evidence>
<dbReference type="Proteomes" id="UP000011618">
    <property type="component" value="Unassembled WGS sequence"/>
</dbReference>
<dbReference type="EMBL" id="AOII01000106">
    <property type="protein sequence ID" value="ELY72803.1"/>
    <property type="molecule type" value="Genomic_DNA"/>
</dbReference>
<organism evidence="2 3">
    <name type="scientific">Natrinema pallidum DSM 3751</name>
    <dbReference type="NCBI Taxonomy" id="1227495"/>
    <lineage>
        <taxon>Archaea</taxon>
        <taxon>Methanobacteriati</taxon>
        <taxon>Methanobacteriota</taxon>
        <taxon>Stenosarchaea group</taxon>
        <taxon>Halobacteria</taxon>
        <taxon>Halobacteriales</taxon>
        <taxon>Natrialbaceae</taxon>
        <taxon>Natrinema</taxon>
    </lineage>
</organism>
<feature type="region of interest" description="Disordered" evidence="1">
    <location>
        <begin position="1"/>
        <end position="22"/>
    </location>
</feature>
<proteinExistence type="predicted"/>
<protein>
    <submittedName>
        <fullName evidence="2">Uncharacterized protein</fullName>
    </submittedName>
</protein>
<dbReference type="AlphaFoldDB" id="L9YIL7"/>